<organism evidence="1 2">
    <name type="scientific">Cinchona calisaya</name>
    <dbReference type="NCBI Taxonomy" id="153742"/>
    <lineage>
        <taxon>Eukaryota</taxon>
        <taxon>Viridiplantae</taxon>
        <taxon>Streptophyta</taxon>
        <taxon>Embryophyta</taxon>
        <taxon>Tracheophyta</taxon>
        <taxon>Spermatophyta</taxon>
        <taxon>Magnoliopsida</taxon>
        <taxon>eudicotyledons</taxon>
        <taxon>Gunneridae</taxon>
        <taxon>Pentapetalae</taxon>
        <taxon>asterids</taxon>
        <taxon>lamiids</taxon>
        <taxon>Gentianales</taxon>
        <taxon>Rubiaceae</taxon>
        <taxon>Cinchonoideae</taxon>
        <taxon>Cinchoneae</taxon>
        <taxon>Cinchona</taxon>
    </lineage>
</organism>
<gene>
    <name evidence="1" type="ORF">ACH5RR_008116</name>
</gene>
<dbReference type="EMBL" id="JBJUIK010000004">
    <property type="protein sequence ID" value="KAL3528794.1"/>
    <property type="molecule type" value="Genomic_DNA"/>
</dbReference>
<dbReference type="AlphaFoldDB" id="A0ABD3AAP4"/>
<protein>
    <submittedName>
        <fullName evidence="1">Uncharacterized protein</fullName>
    </submittedName>
</protein>
<name>A0ABD3AAP4_9GENT</name>
<dbReference type="Proteomes" id="UP001630127">
    <property type="component" value="Unassembled WGS sequence"/>
</dbReference>
<evidence type="ECO:0000313" key="2">
    <source>
        <dbReference type="Proteomes" id="UP001630127"/>
    </source>
</evidence>
<accession>A0ABD3AAP4</accession>
<proteinExistence type="predicted"/>
<evidence type="ECO:0000313" key="1">
    <source>
        <dbReference type="EMBL" id="KAL3528794.1"/>
    </source>
</evidence>
<sequence>MNNGVPGLLEEYYKASQDYDFFQGVAEEARRNFADESPGIMDIVGLVPHRNLSYRPVHDVVALYTYYYMVKWHRNLIACSCGSRPEHEQIRDFCYRKFDMMIGVDDLFVMYYDENSRRVMGDFIPSSGYEVFNYHVYHRKRAASKKAVANQPEAAVANQPEADANH</sequence>
<comment type="caution">
    <text evidence="1">The sequence shown here is derived from an EMBL/GenBank/DDBJ whole genome shotgun (WGS) entry which is preliminary data.</text>
</comment>
<keyword evidence="2" id="KW-1185">Reference proteome</keyword>
<reference evidence="1 2" key="1">
    <citation type="submission" date="2024-11" db="EMBL/GenBank/DDBJ databases">
        <title>A near-complete genome assembly of Cinchona calisaya.</title>
        <authorList>
            <person name="Lian D.C."/>
            <person name="Zhao X.W."/>
            <person name="Wei L."/>
        </authorList>
    </citation>
    <scope>NUCLEOTIDE SEQUENCE [LARGE SCALE GENOMIC DNA]</scope>
    <source>
        <tissue evidence="1">Nenye</tissue>
    </source>
</reference>